<proteinExistence type="predicted"/>
<dbReference type="Gene3D" id="1.10.10.1450">
    <property type="match status" value="1"/>
</dbReference>
<accession>A0A0L7QPE0</accession>
<dbReference type="Pfam" id="PF17906">
    <property type="entry name" value="HTH_48"/>
    <property type="match status" value="1"/>
</dbReference>
<dbReference type="GO" id="GO:0006303">
    <property type="term" value="P:double-strand break repair via nonhomologous end joining"/>
    <property type="evidence" value="ECO:0007669"/>
    <property type="project" value="TreeGrafter"/>
</dbReference>
<dbReference type="GO" id="GO:0046975">
    <property type="term" value="F:histone H3K36 methyltransferase activity"/>
    <property type="evidence" value="ECO:0007669"/>
    <property type="project" value="TreeGrafter"/>
</dbReference>
<keyword evidence="2" id="KW-0489">Methyltransferase</keyword>
<dbReference type="PANTHER" id="PTHR46060:SF2">
    <property type="entry name" value="HISTONE-LYSINE N-METHYLTRANSFERASE SETMAR"/>
    <property type="match status" value="1"/>
</dbReference>
<reference evidence="2 3" key="1">
    <citation type="submission" date="2015-07" db="EMBL/GenBank/DDBJ databases">
        <title>The genome of Habropoda laboriosa.</title>
        <authorList>
            <person name="Pan H."/>
            <person name="Kapheim K."/>
        </authorList>
    </citation>
    <scope>NUCLEOTIDE SEQUENCE [LARGE SCALE GENOMIC DNA]</scope>
    <source>
        <strain evidence="2">0110345459</strain>
    </source>
</reference>
<organism evidence="2 3">
    <name type="scientific">Habropoda laboriosa</name>
    <dbReference type="NCBI Taxonomy" id="597456"/>
    <lineage>
        <taxon>Eukaryota</taxon>
        <taxon>Metazoa</taxon>
        <taxon>Ecdysozoa</taxon>
        <taxon>Arthropoda</taxon>
        <taxon>Hexapoda</taxon>
        <taxon>Insecta</taxon>
        <taxon>Pterygota</taxon>
        <taxon>Neoptera</taxon>
        <taxon>Endopterygota</taxon>
        <taxon>Hymenoptera</taxon>
        <taxon>Apocrita</taxon>
        <taxon>Aculeata</taxon>
        <taxon>Apoidea</taxon>
        <taxon>Anthophila</taxon>
        <taxon>Apidae</taxon>
        <taxon>Habropoda</taxon>
    </lineage>
</organism>
<dbReference type="GO" id="GO:0005634">
    <property type="term" value="C:nucleus"/>
    <property type="evidence" value="ECO:0007669"/>
    <property type="project" value="TreeGrafter"/>
</dbReference>
<protein>
    <submittedName>
        <fullName evidence="2">Histone-lysine N-methyltransferase SETMAR</fullName>
    </submittedName>
</protein>
<dbReference type="GO" id="GO:0031297">
    <property type="term" value="P:replication fork processing"/>
    <property type="evidence" value="ECO:0007669"/>
    <property type="project" value="TreeGrafter"/>
</dbReference>
<feature type="domain" description="Mos1 transposase HTH" evidence="1">
    <location>
        <begin position="4"/>
        <end position="52"/>
    </location>
</feature>
<evidence type="ECO:0000313" key="3">
    <source>
        <dbReference type="Proteomes" id="UP000053825"/>
    </source>
</evidence>
<dbReference type="GO" id="GO:0015074">
    <property type="term" value="P:DNA integration"/>
    <property type="evidence" value="ECO:0007669"/>
    <property type="project" value="TreeGrafter"/>
</dbReference>
<gene>
    <name evidence="2" type="ORF">WH47_08070</name>
</gene>
<dbReference type="AlphaFoldDB" id="A0A0L7QPE0"/>
<name>A0A0L7QPE0_9HYME</name>
<dbReference type="GO" id="GO:0000014">
    <property type="term" value="F:single-stranded DNA endodeoxyribonuclease activity"/>
    <property type="evidence" value="ECO:0007669"/>
    <property type="project" value="TreeGrafter"/>
</dbReference>
<dbReference type="GO" id="GO:0044774">
    <property type="term" value="P:mitotic DNA integrity checkpoint signaling"/>
    <property type="evidence" value="ECO:0007669"/>
    <property type="project" value="TreeGrafter"/>
</dbReference>
<dbReference type="GO" id="GO:0035861">
    <property type="term" value="C:site of double-strand break"/>
    <property type="evidence" value="ECO:0007669"/>
    <property type="project" value="TreeGrafter"/>
</dbReference>
<dbReference type="GO" id="GO:0003697">
    <property type="term" value="F:single-stranded DNA binding"/>
    <property type="evidence" value="ECO:0007669"/>
    <property type="project" value="TreeGrafter"/>
</dbReference>
<dbReference type="GO" id="GO:0042800">
    <property type="term" value="F:histone H3K4 methyltransferase activity"/>
    <property type="evidence" value="ECO:0007669"/>
    <property type="project" value="TreeGrafter"/>
</dbReference>
<dbReference type="EMBL" id="KQ414817">
    <property type="protein sequence ID" value="KOC60502.1"/>
    <property type="molecule type" value="Genomic_DNA"/>
</dbReference>
<dbReference type="InterPro" id="IPR041426">
    <property type="entry name" value="Mos1_HTH"/>
</dbReference>
<sequence length="211" mass="24383">MNQRDFRVLFLCEWKSGHNAAAAARNINAALGNDTVKERTVRRWFQKFEAGDESLVIEARGRPEPYINDDQLQISIEANTRHTVRDLSQEFIVSSTTISRHLKSIGKGPIVLHGNARSHVSQITVQKLNSLKYETLPHPPYSPDLSLTDYHFFKHSNHFLNEKTFMNQETVENAFQQFIVTRPPNFYKNGIQKLLTNWKKCVECNGSYFDE</sequence>
<dbReference type="GO" id="GO:0032259">
    <property type="term" value="P:methylation"/>
    <property type="evidence" value="ECO:0007669"/>
    <property type="project" value="UniProtKB-KW"/>
</dbReference>
<dbReference type="PANTHER" id="PTHR46060">
    <property type="entry name" value="MARINER MOS1 TRANSPOSASE-LIKE PROTEIN"/>
    <property type="match status" value="1"/>
</dbReference>
<dbReference type="Gene3D" id="3.30.420.10">
    <property type="entry name" value="Ribonuclease H-like superfamily/Ribonuclease H"/>
    <property type="match status" value="1"/>
</dbReference>
<dbReference type="STRING" id="597456.A0A0L7QPE0"/>
<dbReference type="OrthoDB" id="10032414at2759"/>
<evidence type="ECO:0000313" key="2">
    <source>
        <dbReference type="EMBL" id="KOC60502.1"/>
    </source>
</evidence>
<dbReference type="GO" id="GO:0044547">
    <property type="term" value="F:DNA topoisomerase binding"/>
    <property type="evidence" value="ECO:0007669"/>
    <property type="project" value="TreeGrafter"/>
</dbReference>
<keyword evidence="2" id="KW-0808">Transferase</keyword>
<evidence type="ECO:0000259" key="1">
    <source>
        <dbReference type="Pfam" id="PF17906"/>
    </source>
</evidence>
<dbReference type="Proteomes" id="UP000053825">
    <property type="component" value="Unassembled WGS sequence"/>
</dbReference>
<dbReference type="GO" id="GO:0003690">
    <property type="term" value="F:double-stranded DNA binding"/>
    <property type="evidence" value="ECO:0007669"/>
    <property type="project" value="TreeGrafter"/>
</dbReference>
<dbReference type="InterPro" id="IPR052709">
    <property type="entry name" value="Transposase-MT_Hybrid"/>
</dbReference>
<keyword evidence="3" id="KW-1185">Reference proteome</keyword>
<dbReference type="GO" id="GO:0000793">
    <property type="term" value="C:condensed chromosome"/>
    <property type="evidence" value="ECO:0007669"/>
    <property type="project" value="TreeGrafter"/>
</dbReference>
<dbReference type="GO" id="GO:0000729">
    <property type="term" value="P:DNA double-strand break processing"/>
    <property type="evidence" value="ECO:0007669"/>
    <property type="project" value="TreeGrafter"/>
</dbReference>
<dbReference type="InterPro" id="IPR036397">
    <property type="entry name" value="RNaseH_sf"/>
</dbReference>